<feature type="region of interest" description="Disordered" evidence="1">
    <location>
        <begin position="1"/>
        <end position="25"/>
    </location>
</feature>
<dbReference type="STRING" id="6280.A0A0N4TG10"/>
<dbReference type="Proteomes" id="UP000278627">
    <property type="component" value="Unassembled WGS sequence"/>
</dbReference>
<protein>
    <submittedName>
        <fullName evidence="2 4">Uncharacterized protein</fullName>
    </submittedName>
</protein>
<name>A0A0N4TG10_BRUPA</name>
<dbReference type="WBParaSite" id="BPAG_0000714801-mRNA-1">
    <property type="protein sequence ID" value="BPAG_0000714801-mRNA-1"/>
    <property type="gene ID" value="BPAG_0000714801"/>
</dbReference>
<dbReference type="AlphaFoldDB" id="A0A0N4TG10"/>
<evidence type="ECO:0000256" key="1">
    <source>
        <dbReference type="SAM" id="MobiDB-lite"/>
    </source>
</evidence>
<evidence type="ECO:0000313" key="3">
    <source>
        <dbReference type="Proteomes" id="UP000278627"/>
    </source>
</evidence>
<evidence type="ECO:0000313" key="2">
    <source>
        <dbReference type="EMBL" id="VDN88298.1"/>
    </source>
</evidence>
<organism evidence="4">
    <name type="scientific">Brugia pahangi</name>
    <name type="common">Filarial nematode worm</name>
    <dbReference type="NCBI Taxonomy" id="6280"/>
    <lineage>
        <taxon>Eukaryota</taxon>
        <taxon>Metazoa</taxon>
        <taxon>Ecdysozoa</taxon>
        <taxon>Nematoda</taxon>
        <taxon>Chromadorea</taxon>
        <taxon>Rhabditida</taxon>
        <taxon>Spirurina</taxon>
        <taxon>Spiruromorpha</taxon>
        <taxon>Filarioidea</taxon>
        <taxon>Onchocercidae</taxon>
        <taxon>Brugia</taxon>
    </lineage>
</organism>
<keyword evidence="3" id="KW-1185">Reference proteome</keyword>
<accession>A0A0N4TG10</accession>
<reference evidence="4" key="1">
    <citation type="submission" date="2017-02" db="UniProtKB">
        <authorList>
            <consortium name="WormBaseParasite"/>
        </authorList>
    </citation>
    <scope>IDENTIFICATION</scope>
</reference>
<gene>
    <name evidence="2" type="ORF">BPAG_LOCUS7112</name>
</gene>
<feature type="compositionally biased region" description="Polar residues" evidence="1">
    <location>
        <begin position="1"/>
        <end position="23"/>
    </location>
</feature>
<sequence length="79" mass="9148">MSVTPTDFNRTGNGPIANSTPKTELSKLNYPVNDEEKPIIVEQAKHVSKRRKTKYDSYKTLNDDAYKYVSFLFFFPLNK</sequence>
<reference evidence="2 3" key="2">
    <citation type="submission" date="2018-11" db="EMBL/GenBank/DDBJ databases">
        <authorList>
            <consortium name="Pathogen Informatics"/>
        </authorList>
    </citation>
    <scope>NUCLEOTIDE SEQUENCE [LARGE SCALE GENOMIC DNA]</scope>
</reference>
<dbReference type="EMBL" id="UZAD01007552">
    <property type="protein sequence ID" value="VDN88298.1"/>
    <property type="molecule type" value="Genomic_DNA"/>
</dbReference>
<proteinExistence type="predicted"/>
<evidence type="ECO:0000313" key="4">
    <source>
        <dbReference type="WBParaSite" id="BPAG_0000714801-mRNA-1"/>
    </source>
</evidence>